<feature type="coiled-coil region" evidence="1">
    <location>
        <begin position="13"/>
        <end position="60"/>
    </location>
</feature>
<keyword evidence="3" id="KW-1185">Reference proteome</keyword>
<evidence type="ECO:0000256" key="1">
    <source>
        <dbReference type="SAM" id="Coils"/>
    </source>
</evidence>
<keyword evidence="1" id="KW-0175">Coiled coil</keyword>
<dbReference type="EMBL" id="JBHUEQ010000012">
    <property type="protein sequence ID" value="MFD1745205.1"/>
    <property type="molecule type" value="Genomic_DNA"/>
</dbReference>
<dbReference type="Pfam" id="PF04325">
    <property type="entry name" value="DUF465"/>
    <property type="match status" value="1"/>
</dbReference>
<dbReference type="RefSeq" id="WP_377398426.1">
    <property type="nucleotide sequence ID" value="NZ_JBHUEQ010000012.1"/>
</dbReference>
<dbReference type="InterPro" id="IPR038444">
    <property type="entry name" value="DUF465_sf"/>
</dbReference>
<accession>A0ABW4M195</accession>
<comment type="caution">
    <text evidence="2">The sequence shown here is derived from an EMBL/GenBank/DDBJ whole genome shotgun (WGS) entry which is preliminary data.</text>
</comment>
<proteinExistence type="predicted"/>
<dbReference type="Gene3D" id="6.10.280.50">
    <property type="match status" value="1"/>
</dbReference>
<evidence type="ECO:0000313" key="2">
    <source>
        <dbReference type="EMBL" id="MFD1745205.1"/>
    </source>
</evidence>
<evidence type="ECO:0000313" key="3">
    <source>
        <dbReference type="Proteomes" id="UP001597322"/>
    </source>
</evidence>
<sequence length="67" mass="7625">MADQEQADIRLALARLRQEHEDYDAAINAMIATGCEALRIQRMKKKKLAIKDKMTSLEDQIIPDIIA</sequence>
<dbReference type="InterPro" id="IPR007420">
    <property type="entry name" value="DUF465"/>
</dbReference>
<dbReference type="Proteomes" id="UP001597322">
    <property type="component" value="Unassembled WGS sequence"/>
</dbReference>
<organism evidence="2 3">
    <name type="scientific">Rhizobium helianthi</name>
    <dbReference type="NCBI Taxonomy" id="1132695"/>
    <lineage>
        <taxon>Bacteria</taxon>
        <taxon>Pseudomonadati</taxon>
        <taxon>Pseudomonadota</taxon>
        <taxon>Alphaproteobacteria</taxon>
        <taxon>Hyphomicrobiales</taxon>
        <taxon>Rhizobiaceae</taxon>
        <taxon>Rhizobium/Agrobacterium group</taxon>
        <taxon>Rhizobium</taxon>
    </lineage>
</organism>
<gene>
    <name evidence="2" type="ORF">ACFSE1_07010</name>
</gene>
<protein>
    <submittedName>
        <fullName evidence="2">YdcH family protein</fullName>
    </submittedName>
</protein>
<reference evidence="3" key="1">
    <citation type="journal article" date="2019" name="Int. J. Syst. Evol. Microbiol.">
        <title>The Global Catalogue of Microorganisms (GCM) 10K type strain sequencing project: providing services to taxonomists for standard genome sequencing and annotation.</title>
        <authorList>
            <consortium name="The Broad Institute Genomics Platform"/>
            <consortium name="The Broad Institute Genome Sequencing Center for Infectious Disease"/>
            <person name="Wu L."/>
            <person name="Ma J."/>
        </authorList>
    </citation>
    <scope>NUCLEOTIDE SEQUENCE [LARGE SCALE GENOMIC DNA]</scope>
    <source>
        <strain evidence="3">CG52</strain>
    </source>
</reference>
<name>A0ABW4M195_9HYPH</name>